<accession>A0A6J6S4X7</accession>
<dbReference type="PANTHER" id="PTHR36454">
    <property type="entry name" value="LMO2823 PROTEIN"/>
    <property type="match status" value="1"/>
</dbReference>
<gene>
    <name evidence="1" type="ORF">UFOPK2683_01197</name>
</gene>
<protein>
    <submittedName>
        <fullName evidence="1">Unannotated protein</fullName>
    </submittedName>
</protein>
<organism evidence="1">
    <name type="scientific">freshwater metagenome</name>
    <dbReference type="NCBI Taxonomy" id="449393"/>
    <lineage>
        <taxon>unclassified sequences</taxon>
        <taxon>metagenomes</taxon>
        <taxon>ecological metagenomes</taxon>
    </lineage>
</organism>
<dbReference type="Pfam" id="PF06245">
    <property type="entry name" value="DUF1015"/>
    <property type="match status" value="1"/>
</dbReference>
<dbReference type="InterPro" id="IPR008323">
    <property type="entry name" value="UCP033563"/>
</dbReference>
<sequence length="401" mass="44300">MPNLAPFRGLRYAAGIDLDGVVAPPYDVILENDRDHLEATSINNAVRLILPRALDSLDPYQAAARLANEWRETDVLTLESSPALYAYSMTTAEDHQTIGVIGALAINGPTGEILPHECTLPKARSDRLALLRATRMNLDPIWGLSMTSGLTKILETIPRPQQTSIDNVRHELGVIDNPELIKEISNLIALSPLVLADGHHRYETARNYLAEAETSGDKRTGNAFIMTLIVELSESVLDVEPIHRLVSSAPKRLREDLGLLGELVPIGPNDSHHVERLESEMQSRSGIGFIDAQGIALFIPDAKELARRLESEPSELHSVDSVRFDQIVRPLLKGSDLAYRSDGQKVAAAIKANEFDCAILLRAVSVLEIEAVAQRQLRMPEKTTYFAPKPRTGMVFRDLDY</sequence>
<dbReference type="EMBL" id="CAEZYK010000077">
    <property type="protein sequence ID" value="CAB4729675.1"/>
    <property type="molecule type" value="Genomic_DNA"/>
</dbReference>
<dbReference type="PANTHER" id="PTHR36454:SF1">
    <property type="entry name" value="DUF1015 DOMAIN-CONTAINING PROTEIN"/>
    <property type="match status" value="1"/>
</dbReference>
<dbReference type="AlphaFoldDB" id="A0A6J6S4X7"/>
<reference evidence="1" key="1">
    <citation type="submission" date="2020-05" db="EMBL/GenBank/DDBJ databases">
        <authorList>
            <person name="Chiriac C."/>
            <person name="Salcher M."/>
            <person name="Ghai R."/>
            <person name="Kavagutti S V."/>
        </authorList>
    </citation>
    <scope>NUCLEOTIDE SEQUENCE</scope>
</reference>
<proteinExistence type="predicted"/>
<name>A0A6J6S4X7_9ZZZZ</name>
<evidence type="ECO:0000313" key="1">
    <source>
        <dbReference type="EMBL" id="CAB4729675.1"/>
    </source>
</evidence>